<evidence type="ECO:0000256" key="1">
    <source>
        <dbReference type="SAM" id="Phobius"/>
    </source>
</evidence>
<protein>
    <submittedName>
        <fullName evidence="2">Uncharacterized protein</fullName>
    </submittedName>
</protein>
<dbReference type="EMBL" id="JAATLJ010000001">
    <property type="protein sequence ID" value="NIZ39962.1"/>
    <property type="molecule type" value="Genomic_DNA"/>
</dbReference>
<evidence type="ECO:0000313" key="2">
    <source>
        <dbReference type="EMBL" id="NIZ39962.1"/>
    </source>
</evidence>
<dbReference type="Proteomes" id="UP000711995">
    <property type="component" value="Unassembled WGS sequence"/>
</dbReference>
<organism evidence="2 3">
    <name type="scientific">Entomospira entomophila</name>
    <dbReference type="NCBI Taxonomy" id="2719988"/>
    <lineage>
        <taxon>Bacteria</taxon>
        <taxon>Pseudomonadati</taxon>
        <taxon>Spirochaetota</taxon>
        <taxon>Spirochaetia</taxon>
        <taxon>Spirochaetales</taxon>
        <taxon>Spirochaetaceae</taxon>
        <taxon>Entomospira</taxon>
    </lineage>
</organism>
<keyword evidence="1" id="KW-0472">Membrane</keyword>
<name>A0A968KS45_9SPIO</name>
<dbReference type="AlphaFoldDB" id="A0A968KS45"/>
<sequence>MLVYLITKYVYLEPLKQILRERYDIYFPQGFFNRQDLSLFASLHPEVISHIESIFEEDAELQKLYVKFQNWRILTYTLGVPFLLVIFPFKL</sequence>
<reference evidence="2 3" key="1">
    <citation type="submission" date="2020-03" db="EMBL/GenBank/DDBJ databases">
        <title>Spirochaetal bacteria isolated from arthropods constitute a novel genus Entomospira genus novum within the order Spirochaetales.</title>
        <authorList>
            <person name="Grana-Miraglia L."/>
            <person name="Sikutova S."/>
            <person name="Fingerle V."/>
            <person name="Sing A."/>
            <person name="Castillo-Ramirez S."/>
            <person name="Margos G."/>
            <person name="Rudolf I."/>
        </authorList>
    </citation>
    <scope>NUCLEOTIDE SEQUENCE [LARGE SCALE GENOMIC DNA]</scope>
    <source>
        <strain evidence="2 3">BR193</strain>
    </source>
</reference>
<feature type="transmembrane region" description="Helical" evidence="1">
    <location>
        <begin position="71"/>
        <end position="89"/>
    </location>
</feature>
<keyword evidence="1" id="KW-0812">Transmembrane</keyword>
<keyword evidence="3" id="KW-1185">Reference proteome</keyword>
<evidence type="ECO:0000313" key="3">
    <source>
        <dbReference type="Proteomes" id="UP000711995"/>
    </source>
</evidence>
<comment type="caution">
    <text evidence="2">The sequence shown here is derived from an EMBL/GenBank/DDBJ whole genome shotgun (WGS) entry which is preliminary data.</text>
</comment>
<accession>A0A968KS45</accession>
<gene>
    <name evidence="2" type="ORF">HCT14_00305</name>
</gene>
<proteinExistence type="predicted"/>
<keyword evidence="1" id="KW-1133">Transmembrane helix</keyword>